<dbReference type="InterPro" id="IPR036890">
    <property type="entry name" value="HATPase_C_sf"/>
</dbReference>
<evidence type="ECO:0000313" key="3">
    <source>
        <dbReference type="Proteomes" id="UP000677126"/>
    </source>
</evidence>
<keyword evidence="2" id="KW-0808">Transferase</keyword>
<dbReference type="InterPro" id="IPR003594">
    <property type="entry name" value="HATPase_dom"/>
</dbReference>
<protein>
    <submittedName>
        <fullName evidence="2">Sensor histidine kinase</fullName>
    </submittedName>
</protein>
<dbReference type="GO" id="GO:0016301">
    <property type="term" value="F:kinase activity"/>
    <property type="evidence" value="ECO:0007669"/>
    <property type="project" value="UniProtKB-KW"/>
</dbReference>
<sequence length="666" mass="75942">MSSINIKRAVENIRSGTTVYTPVIELIVNAIQAIRVTKPIGGQVTVTILRDGQVDLIERIASVDGFTVEDDGVGFDKDHRDSFDTLYSGMKAGQGGKGFGRFTCLKYFERFDVESVFRDGDGLQARSFEMGMRTDIIINEQISNTESTSTGSKITISGLKSVKFSDKSLDVIARVLVERLLPYFIDPKSECPRIVIGEEKGGVPIVLNDYLTQENRQIVELEVGEPEIVIAANDETETFSVRVFKFYAPRMSKSKIALVAHRREVTDVAIQTYIPEFADEFYDSGESDGARGDRNYVIKAYVFGDYLDRNVSLERGAFNFQRETDIFYGISQTQIEARAAEVAREAMGPEILIRKERKAARIEDYIATQAPWHRALSREIDFASLPMKPTPQDIELHLQTAKFTREMETRAQVQQILSSDDPNTLHQQVADVVASISQTSKNDLIHYVSMRKCVLDLFGKALETDDDGKYQSEGDVHDIIMPRRRDSDALDYEQHNLWILDERLNFADYVASDIPIDGARTDRSDISIFNRRIAFRGDNVPSNPITIFEFKKPQRHDFANPSSDDDPVQQIIRYVNQFRDGKFRTPKGRDILVSDNTTFYGYVVCDLPRKVSDWLHREKQFTIMPDGLGYFQWFPNIRLYMEVLSWTKVLADAEMRNKIFFHKLGI</sequence>
<dbReference type="Proteomes" id="UP000677126">
    <property type="component" value="Plasmid unnamed1"/>
</dbReference>
<proteinExistence type="predicted"/>
<dbReference type="SUPFAM" id="SSF55874">
    <property type="entry name" value="ATPase domain of HSP90 chaperone/DNA topoisomerase II/histidine kinase"/>
    <property type="match status" value="1"/>
</dbReference>
<feature type="domain" description="Histidine kinase/HSP90-like ATPase" evidence="1">
    <location>
        <begin position="23"/>
        <end position="112"/>
    </location>
</feature>
<keyword evidence="2" id="KW-0418">Kinase</keyword>
<gene>
    <name evidence="2" type="ORF">HT578_21780</name>
</gene>
<name>A0ABX8EC85_9SPHN</name>
<keyword evidence="3" id="KW-1185">Reference proteome</keyword>
<accession>A0ABX8EC85</accession>
<dbReference type="Gene3D" id="3.30.565.10">
    <property type="entry name" value="Histidine kinase-like ATPase, C-terminal domain"/>
    <property type="match status" value="1"/>
</dbReference>
<reference evidence="2 3" key="1">
    <citation type="submission" date="2020-06" db="EMBL/GenBank/DDBJ databases">
        <title>Novosphingobium sp. strain 502str22.</title>
        <authorList>
            <person name="Chen J."/>
            <person name="Zhu S."/>
            <person name="Yang J."/>
        </authorList>
    </citation>
    <scope>NUCLEOTIDE SEQUENCE [LARGE SCALE GENOMIC DNA]</scope>
    <source>
        <strain evidence="2 3">502str22</strain>
        <plasmid evidence="2 3">unnamed1</plasmid>
    </source>
</reference>
<keyword evidence="2" id="KW-0614">Plasmid</keyword>
<geneLocation type="plasmid" evidence="2 3">
    <name>unnamed1</name>
</geneLocation>
<evidence type="ECO:0000313" key="2">
    <source>
        <dbReference type="EMBL" id="QVM86440.1"/>
    </source>
</evidence>
<dbReference type="EMBL" id="CP054857">
    <property type="protein sequence ID" value="QVM86440.1"/>
    <property type="molecule type" value="Genomic_DNA"/>
</dbReference>
<evidence type="ECO:0000259" key="1">
    <source>
        <dbReference type="Pfam" id="PF02518"/>
    </source>
</evidence>
<dbReference type="Pfam" id="PF02518">
    <property type="entry name" value="HATPase_c"/>
    <property type="match status" value="1"/>
</dbReference>
<organism evidence="2 3">
    <name type="scientific">Novosphingobium decolorationis</name>
    <dbReference type="NCBI Taxonomy" id="2698673"/>
    <lineage>
        <taxon>Bacteria</taxon>
        <taxon>Pseudomonadati</taxon>
        <taxon>Pseudomonadota</taxon>
        <taxon>Alphaproteobacteria</taxon>
        <taxon>Sphingomonadales</taxon>
        <taxon>Sphingomonadaceae</taxon>
        <taxon>Novosphingobium</taxon>
    </lineage>
</organism>
<dbReference type="RefSeq" id="WP_213504594.1">
    <property type="nucleotide sequence ID" value="NZ_CP054857.1"/>
</dbReference>